<dbReference type="Proteomes" id="UP001321749">
    <property type="component" value="Unassembled WGS sequence"/>
</dbReference>
<sequence length="211" mass="21914">MTNLKSLIVAAAAISLPAAAADFTNSFEGVTAGSDLSLAWATAAAAQNDHPLCITAQVIDRGEDGAKANAYKVNVTTSVTGNSFTWTGVPYPLRRVKGGLYQVEVRDCSGAATSSSSPVLAKSPFFGIEEEEEEGATEDGPAPTSSSPSSPKPSSSGPPAINKTALGIGLGVAIGVPSLAALAVVGWCFRKRQKKAAEERRRARRRDFVIY</sequence>
<evidence type="ECO:0000313" key="5">
    <source>
        <dbReference type="Proteomes" id="UP001321749"/>
    </source>
</evidence>
<feature type="compositionally biased region" description="Low complexity" evidence="1">
    <location>
        <begin position="141"/>
        <end position="159"/>
    </location>
</feature>
<feature type="transmembrane region" description="Helical" evidence="2">
    <location>
        <begin position="165"/>
        <end position="189"/>
    </location>
</feature>
<evidence type="ECO:0000256" key="3">
    <source>
        <dbReference type="SAM" id="SignalP"/>
    </source>
</evidence>
<feature type="region of interest" description="Disordered" evidence="1">
    <location>
        <begin position="129"/>
        <end position="160"/>
    </location>
</feature>
<name>A0AAV9HTF2_9PEZI</name>
<evidence type="ECO:0008006" key="6">
    <source>
        <dbReference type="Google" id="ProtNLM"/>
    </source>
</evidence>
<reference evidence="4" key="2">
    <citation type="submission" date="2023-06" db="EMBL/GenBank/DDBJ databases">
        <authorList>
            <consortium name="Lawrence Berkeley National Laboratory"/>
            <person name="Mondo S.J."/>
            <person name="Hensen N."/>
            <person name="Bonometti L."/>
            <person name="Westerberg I."/>
            <person name="Brannstrom I.O."/>
            <person name="Guillou S."/>
            <person name="Cros-Aarteil S."/>
            <person name="Calhoun S."/>
            <person name="Haridas S."/>
            <person name="Kuo A."/>
            <person name="Pangilinan J."/>
            <person name="Riley R."/>
            <person name="Labutti K."/>
            <person name="Andreopoulos B."/>
            <person name="Lipzen A."/>
            <person name="Chen C."/>
            <person name="Yanf M."/>
            <person name="Daum C."/>
            <person name="Ng V."/>
            <person name="Clum A."/>
            <person name="Steindorff A."/>
            <person name="Ohm R."/>
            <person name="Martin F."/>
            <person name="Silar P."/>
            <person name="Natvig D."/>
            <person name="Lalanne C."/>
            <person name="Gautier V."/>
            <person name="Ament-Velasquez S.L."/>
            <person name="Kruys A."/>
            <person name="Hutchinson M.I."/>
            <person name="Powell A.J."/>
            <person name="Barry K."/>
            <person name="Miller A.N."/>
            <person name="Grigoriev I.V."/>
            <person name="Debuchy R."/>
            <person name="Gladieux P."/>
            <person name="Thoren M.H."/>
            <person name="Johannesson H."/>
        </authorList>
    </citation>
    <scope>NUCLEOTIDE SEQUENCE</scope>
    <source>
        <strain evidence="4">PSN324</strain>
    </source>
</reference>
<dbReference type="EMBL" id="MU864953">
    <property type="protein sequence ID" value="KAK4463983.1"/>
    <property type="molecule type" value="Genomic_DNA"/>
</dbReference>
<feature type="chain" id="PRO_5043462925" description="Mid2 domain-containing protein" evidence="3">
    <location>
        <begin position="22"/>
        <end position="211"/>
    </location>
</feature>
<gene>
    <name evidence="4" type="ORF">QBC42DRAFT_55884</name>
</gene>
<feature type="signal peptide" evidence="3">
    <location>
        <begin position="1"/>
        <end position="21"/>
    </location>
</feature>
<protein>
    <recommendedName>
        <fullName evidence="6">Mid2 domain-containing protein</fullName>
    </recommendedName>
</protein>
<proteinExistence type="predicted"/>
<keyword evidence="3" id="KW-0732">Signal</keyword>
<keyword evidence="2" id="KW-0812">Transmembrane</keyword>
<keyword evidence="5" id="KW-1185">Reference proteome</keyword>
<reference evidence="4" key="1">
    <citation type="journal article" date="2023" name="Mol. Phylogenet. Evol.">
        <title>Genome-scale phylogeny and comparative genomics of the fungal order Sordariales.</title>
        <authorList>
            <person name="Hensen N."/>
            <person name="Bonometti L."/>
            <person name="Westerberg I."/>
            <person name="Brannstrom I.O."/>
            <person name="Guillou S."/>
            <person name="Cros-Aarteil S."/>
            <person name="Calhoun S."/>
            <person name="Haridas S."/>
            <person name="Kuo A."/>
            <person name="Mondo S."/>
            <person name="Pangilinan J."/>
            <person name="Riley R."/>
            <person name="LaButti K."/>
            <person name="Andreopoulos B."/>
            <person name="Lipzen A."/>
            <person name="Chen C."/>
            <person name="Yan M."/>
            <person name="Daum C."/>
            <person name="Ng V."/>
            <person name="Clum A."/>
            <person name="Steindorff A."/>
            <person name="Ohm R.A."/>
            <person name="Martin F."/>
            <person name="Silar P."/>
            <person name="Natvig D.O."/>
            <person name="Lalanne C."/>
            <person name="Gautier V."/>
            <person name="Ament-Velasquez S.L."/>
            <person name="Kruys A."/>
            <person name="Hutchinson M.I."/>
            <person name="Powell A.J."/>
            <person name="Barry K."/>
            <person name="Miller A.N."/>
            <person name="Grigoriev I.V."/>
            <person name="Debuchy R."/>
            <person name="Gladieux P."/>
            <person name="Hiltunen Thoren M."/>
            <person name="Johannesson H."/>
        </authorList>
    </citation>
    <scope>NUCLEOTIDE SEQUENCE</scope>
    <source>
        <strain evidence="4">PSN324</strain>
    </source>
</reference>
<keyword evidence="2" id="KW-1133">Transmembrane helix</keyword>
<keyword evidence="2" id="KW-0472">Membrane</keyword>
<comment type="caution">
    <text evidence="4">The sequence shown here is derived from an EMBL/GenBank/DDBJ whole genome shotgun (WGS) entry which is preliminary data.</text>
</comment>
<evidence type="ECO:0000256" key="1">
    <source>
        <dbReference type="SAM" id="MobiDB-lite"/>
    </source>
</evidence>
<accession>A0AAV9HTF2</accession>
<evidence type="ECO:0000313" key="4">
    <source>
        <dbReference type="EMBL" id="KAK4463983.1"/>
    </source>
</evidence>
<dbReference type="AlphaFoldDB" id="A0AAV9HTF2"/>
<organism evidence="4 5">
    <name type="scientific">Cladorrhinum samala</name>
    <dbReference type="NCBI Taxonomy" id="585594"/>
    <lineage>
        <taxon>Eukaryota</taxon>
        <taxon>Fungi</taxon>
        <taxon>Dikarya</taxon>
        <taxon>Ascomycota</taxon>
        <taxon>Pezizomycotina</taxon>
        <taxon>Sordariomycetes</taxon>
        <taxon>Sordariomycetidae</taxon>
        <taxon>Sordariales</taxon>
        <taxon>Podosporaceae</taxon>
        <taxon>Cladorrhinum</taxon>
    </lineage>
</organism>
<evidence type="ECO:0000256" key="2">
    <source>
        <dbReference type="SAM" id="Phobius"/>
    </source>
</evidence>